<dbReference type="AlphaFoldDB" id="A0AAD9KFY1"/>
<proteinExistence type="predicted"/>
<name>A0AAD9KFY1_RIDPI</name>
<sequence>MVPVAYAMLFVDNVIMNALLASYVSFTKSIQSLRSMGQLDQCPEKGKMAHIGRLSQTSVTKPQDPRMIQEWRRCITSILQSTYNCFKAGDGNGVMSSTDGASTGFDYKGELCRYRIGELAQVVVGSASGRDILLVLYSRSRANLTKASGQLDMHKETCDHRSMAELGQCLLEGSNHTDLMDILRSMTRELKADVLTDVCDGVREDLLKIMEEGNREGEGGDTVRALVEEFLRISKPTKVSPRVKEAKVRSFIEEIMTIKALVVAVGDNIQWECLWSDNISTNRLKEPKNTEHRRDRRGNSTHRTGNEENDLDSCTSEYPSEASENAPLIPKNGRPKEAMDDDLKEVVDDLSDKPFPWQNEAWLHAQCYLLSLMAAEDRVVMSNETGRGENASSAGEKTRLGGKAAPQSPVNVNGSLQDTSTSVGRPVEMVHSAGEICCSMPVPGIAVGPPEKPLEVEGWEGGSWVGRAPQLLEIPPPKATPDDIISIEQDLEYIKSVLGTTDDSDTSYMSEDGSDTYEQLKTEDSAKTGSEMSGRSWHAHEMDVSSKENFGSDGEATSVGSQLDVRMTADGCRNSAAEERFHGDVEAGEMLVAKKCSPSTSVGAGLSQMKVKGTVGRGAGSFVDREEPVDRICLCRVDVESNTNNSNNCSNDEDDDNVGFADIELGENDTVIGNSGNVNSENRSDLTGLNNDEKNKSGNNNKRVYRSGIRSESSTSDSSTLHRIARNRHVSLYEASGMTQMKSSGAETKGNKTDSSDSDTQKYDEYDSSDESSSETYIISGRKLSKNRSNENNSRSINTRNASNKPQNGQRKNINNNVSAKKFAEWKKSKGSTDTYGKPQSSKHSHHFELDETLTNGEDIWWMRKPILVTYYYPNSSRERFMNISCVTLRYMLYLALVLICVSATIGTVYIGYDFSAGQAKKWLFFSGLGIAVQLAILEPTKVLLIAGFYAFVQKQLL</sequence>
<feature type="region of interest" description="Disordered" evidence="1">
    <location>
        <begin position="500"/>
        <end position="562"/>
    </location>
</feature>
<protein>
    <submittedName>
        <fullName evidence="3">Uncharacterized protein</fullName>
    </submittedName>
</protein>
<feature type="compositionally biased region" description="Low complexity" evidence="1">
    <location>
        <begin position="697"/>
        <end position="719"/>
    </location>
</feature>
<evidence type="ECO:0000313" key="3">
    <source>
        <dbReference type="EMBL" id="KAK2170929.1"/>
    </source>
</evidence>
<keyword evidence="4" id="KW-1185">Reference proteome</keyword>
<organism evidence="3 4">
    <name type="scientific">Ridgeia piscesae</name>
    <name type="common">Tubeworm</name>
    <dbReference type="NCBI Taxonomy" id="27915"/>
    <lineage>
        <taxon>Eukaryota</taxon>
        <taxon>Metazoa</taxon>
        <taxon>Spiralia</taxon>
        <taxon>Lophotrochozoa</taxon>
        <taxon>Annelida</taxon>
        <taxon>Polychaeta</taxon>
        <taxon>Sedentaria</taxon>
        <taxon>Canalipalpata</taxon>
        <taxon>Sabellida</taxon>
        <taxon>Siboglinidae</taxon>
        <taxon>Ridgeia</taxon>
    </lineage>
</organism>
<reference evidence="3" key="1">
    <citation type="journal article" date="2023" name="Mol. Biol. Evol.">
        <title>Third-Generation Sequencing Reveals the Adaptive Role of the Epigenome in Three Deep-Sea Polychaetes.</title>
        <authorList>
            <person name="Perez M."/>
            <person name="Aroh O."/>
            <person name="Sun Y."/>
            <person name="Lan Y."/>
            <person name="Juniper S.K."/>
            <person name="Young C.R."/>
            <person name="Angers B."/>
            <person name="Qian P.Y."/>
        </authorList>
    </citation>
    <scope>NUCLEOTIDE SEQUENCE</scope>
    <source>
        <strain evidence="3">R07B-5</strain>
    </source>
</reference>
<feature type="compositionally biased region" description="Polar residues" evidence="1">
    <location>
        <begin position="802"/>
        <end position="819"/>
    </location>
</feature>
<evidence type="ECO:0000256" key="2">
    <source>
        <dbReference type="SAM" id="Phobius"/>
    </source>
</evidence>
<feature type="compositionally biased region" description="Polar residues" evidence="1">
    <location>
        <begin position="671"/>
        <end position="689"/>
    </location>
</feature>
<dbReference type="Proteomes" id="UP001209878">
    <property type="component" value="Unassembled WGS sequence"/>
</dbReference>
<feature type="compositionally biased region" description="Polar residues" evidence="1">
    <location>
        <begin position="500"/>
        <end position="509"/>
    </location>
</feature>
<feature type="compositionally biased region" description="Polar residues" evidence="1">
    <location>
        <begin position="408"/>
        <end position="421"/>
    </location>
</feature>
<feature type="compositionally biased region" description="Polar residues" evidence="1">
    <location>
        <begin position="384"/>
        <end position="395"/>
    </location>
</feature>
<feature type="region of interest" description="Disordered" evidence="1">
    <location>
        <begin position="286"/>
        <end position="337"/>
    </location>
</feature>
<keyword evidence="2" id="KW-0812">Transmembrane</keyword>
<feature type="compositionally biased region" description="Basic and acidic residues" evidence="1">
    <location>
        <begin position="749"/>
        <end position="765"/>
    </location>
</feature>
<feature type="transmembrane region" description="Helical" evidence="2">
    <location>
        <begin position="925"/>
        <end position="953"/>
    </location>
</feature>
<feature type="transmembrane region" description="Helical" evidence="2">
    <location>
        <begin position="891"/>
        <end position="913"/>
    </location>
</feature>
<feature type="region of interest" description="Disordered" evidence="1">
    <location>
        <begin position="738"/>
        <end position="846"/>
    </location>
</feature>
<feature type="compositionally biased region" description="Low complexity" evidence="1">
    <location>
        <begin position="790"/>
        <end position="801"/>
    </location>
</feature>
<feature type="region of interest" description="Disordered" evidence="1">
    <location>
        <begin position="669"/>
        <end position="726"/>
    </location>
</feature>
<evidence type="ECO:0000256" key="1">
    <source>
        <dbReference type="SAM" id="MobiDB-lite"/>
    </source>
</evidence>
<keyword evidence="2" id="KW-1133">Transmembrane helix</keyword>
<keyword evidence="2" id="KW-0472">Membrane</keyword>
<accession>A0AAD9KFY1</accession>
<comment type="caution">
    <text evidence="3">The sequence shown here is derived from an EMBL/GenBank/DDBJ whole genome shotgun (WGS) entry which is preliminary data.</text>
</comment>
<gene>
    <name evidence="3" type="ORF">NP493_1125g00047</name>
</gene>
<dbReference type="EMBL" id="JAODUO010001125">
    <property type="protein sequence ID" value="KAK2170929.1"/>
    <property type="molecule type" value="Genomic_DNA"/>
</dbReference>
<evidence type="ECO:0000313" key="4">
    <source>
        <dbReference type="Proteomes" id="UP001209878"/>
    </source>
</evidence>
<feature type="region of interest" description="Disordered" evidence="1">
    <location>
        <begin position="384"/>
        <end position="421"/>
    </location>
</feature>